<keyword evidence="4" id="KW-1185">Reference proteome</keyword>
<evidence type="ECO:0000313" key="3">
    <source>
        <dbReference type="EMBL" id="SNZ07584.1"/>
    </source>
</evidence>
<evidence type="ECO:0008006" key="5">
    <source>
        <dbReference type="Google" id="ProtNLM"/>
    </source>
</evidence>
<feature type="region of interest" description="Disordered" evidence="2">
    <location>
        <begin position="194"/>
        <end position="262"/>
    </location>
</feature>
<keyword evidence="1" id="KW-0175">Coiled coil</keyword>
<protein>
    <recommendedName>
        <fullName evidence="5">Sporulation related domain-containing protein</fullName>
    </recommendedName>
</protein>
<dbReference type="Proteomes" id="UP000219439">
    <property type="component" value="Unassembled WGS sequence"/>
</dbReference>
<sequence>MARRGKAIFDASMMAGWGLVACVTVLLVLTMVSDPEKSLNGSTGDRSSLARNRVPTDVDRSVVTSSIDKQEPPTAAIRPETRASAKFSKRVENNLLKRQNASFDPFKNGSDQQKLLNKLSQQLAELQRRVNNFQNSSRSLRDENRRLRNRVADLEKMEGRLKKVIASNRPVRIVPLPGRDGKPTITAEQLASVAQSVGVDPQPTGSIRPSQPNEANGQKFDPFSVEKRDGMTLKRQPLDFDLDAKGKKASMSDSGAEPRPKPRLALTTSQAEKAMAPVSKVVQTPQQVRAPSRTSFALNLGEFVSLPELRSAWQEISGSQNQIVGDLKPATSILQAANNRIHLNLLLGPIQNAAEAATLCVRLKDRGYDCSVAPFQGQALVFNR</sequence>
<evidence type="ECO:0000256" key="1">
    <source>
        <dbReference type="SAM" id="Coils"/>
    </source>
</evidence>
<feature type="region of interest" description="Disordered" evidence="2">
    <location>
        <begin position="35"/>
        <end position="84"/>
    </location>
</feature>
<gene>
    <name evidence="3" type="ORF">SAMN06265368_1119</name>
</gene>
<organism evidence="3 4">
    <name type="scientific">Cohaesibacter gelatinilyticus</name>
    <dbReference type="NCBI Taxonomy" id="372072"/>
    <lineage>
        <taxon>Bacteria</taxon>
        <taxon>Pseudomonadati</taxon>
        <taxon>Pseudomonadota</taxon>
        <taxon>Alphaproteobacteria</taxon>
        <taxon>Hyphomicrobiales</taxon>
        <taxon>Cohaesibacteraceae</taxon>
    </lineage>
</organism>
<evidence type="ECO:0000256" key="2">
    <source>
        <dbReference type="SAM" id="MobiDB-lite"/>
    </source>
</evidence>
<dbReference type="OrthoDB" id="8441319at2"/>
<reference evidence="3 4" key="1">
    <citation type="submission" date="2017-09" db="EMBL/GenBank/DDBJ databases">
        <authorList>
            <person name="Ehlers B."/>
            <person name="Leendertz F.H."/>
        </authorList>
    </citation>
    <scope>NUCLEOTIDE SEQUENCE [LARGE SCALE GENOMIC DNA]</scope>
    <source>
        <strain evidence="3 4">DSM 18289</strain>
    </source>
</reference>
<dbReference type="PROSITE" id="PS51257">
    <property type="entry name" value="PROKAR_LIPOPROTEIN"/>
    <property type="match status" value="1"/>
</dbReference>
<feature type="compositionally biased region" description="Polar residues" evidence="2">
    <location>
        <begin position="203"/>
        <end position="216"/>
    </location>
</feature>
<accession>A0A285NDI6</accession>
<name>A0A285NDI6_9HYPH</name>
<dbReference type="EMBL" id="OBEL01000001">
    <property type="protein sequence ID" value="SNZ07584.1"/>
    <property type="molecule type" value="Genomic_DNA"/>
</dbReference>
<dbReference type="AlphaFoldDB" id="A0A285NDI6"/>
<feature type="compositionally biased region" description="Basic and acidic residues" evidence="2">
    <location>
        <begin position="224"/>
        <end position="246"/>
    </location>
</feature>
<evidence type="ECO:0000313" key="4">
    <source>
        <dbReference type="Proteomes" id="UP000219439"/>
    </source>
</evidence>
<proteinExistence type="predicted"/>
<feature type="compositionally biased region" description="Polar residues" evidence="2">
    <location>
        <begin position="39"/>
        <end position="50"/>
    </location>
</feature>
<feature type="coiled-coil region" evidence="1">
    <location>
        <begin position="109"/>
        <end position="164"/>
    </location>
</feature>
<dbReference type="RefSeq" id="WP_097152350.1">
    <property type="nucleotide sequence ID" value="NZ_OBEL01000001.1"/>
</dbReference>